<name>A0A150Q394_SORCE</name>
<evidence type="ECO:0000313" key="1">
    <source>
        <dbReference type="EMBL" id="KYF62283.1"/>
    </source>
</evidence>
<protein>
    <submittedName>
        <fullName evidence="1">Uncharacterized protein</fullName>
    </submittedName>
</protein>
<gene>
    <name evidence="1" type="ORF">BE04_21100</name>
</gene>
<comment type="caution">
    <text evidence="1">The sequence shown here is derived from an EMBL/GenBank/DDBJ whole genome shotgun (WGS) entry which is preliminary data.</text>
</comment>
<dbReference type="EMBL" id="JELX01000721">
    <property type="protein sequence ID" value="KYF62283.1"/>
    <property type="molecule type" value="Genomic_DNA"/>
</dbReference>
<reference evidence="1 2" key="1">
    <citation type="submission" date="2014-02" db="EMBL/GenBank/DDBJ databases">
        <title>The small core and large imbalanced accessory genome model reveals a collaborative survival strategy of Sorangium cellulosum strains in nature.</title>
        <authorList>
            <person name="Han K."/>
            <person name="Peng R."/>
            <person name="Blom J."/>
            <person name="Li Y.-Z."/>
        </authorList>
    </citation>
    <scope>NUCLEOTIDE SEQUENCE [LARGE SCALE GENOMIC DNA]</scope>
    <source>
        <strain evidence="1 2">So0157-18</strain>
    </source>
</reference>
<organism evidence="1 2">
    <name type="scientific">Sorangium cellulosum</name>
    <name type="common">Polyangium cellulosum</name>
    <dbReference type="NCBI Taxonomy" id="56"/>
    <lineage>
        <taxon>Bacteria</taxon>
        <taxon>Pseudomonadati</taxon>
        <taxon>Myxococcota</taxon>
        <taxon>Polyangia</taxon>
        <taxon>Polyangiales</taxon>
        <taxon>Polyangiaceae</taxon>
        <taxon>Sorangium</taxon>
    </lineage>
</organism>
<dbReference type="AlphaFoldDB" id="A0A150Q394"/>
<evidence type="ECO:0000313" key="2">
    <source>
        <dbReference type="Proteomes" id="UP000075604"/>
    </source>
</evidence>
<accession>A0A150Q394</accession>
<dbReference type="Proteomes" id="UP000075604">
    <property type="component" value="Unassembled WGS sequence"/>
</dbReference>
<sequence>MLSRMSAYTIQRCSIHPLGPEKDRLMTGFLARSLFEIKPISAANARLRTSPYFLGSAPGVRFAAALEAARPPERLS</sequence>
<proteinExistence type="predicted"/>